<dbReference type="Gene3D" id="1.10.10.10">
    <property type="entry name" value="Winged helix-like DNA-binding domain superfamily/Winged helix DNA-binding domain"/>
    <property type="match status" value="1"/>
</dbReference>
<keyword evidence="3" id="KW-0804">Transcription</keyword>
<keyword evidence="1" id="KW-0805">Transcription regulation</keyword>
<dbReference type="SUPFAM" id="SSF46894">
    <property type="entry name" value="C-terminal effector domain of the bipartite response regulators"/>
    <property type="match status" value="1"/>
</dbReference>
<protein>
    <submittedName>
        <fullName evidence="5">LuxR C-terminal-related transcriptional regulator</fullName>
    </submittedName>
</protein>
<evidence type="ECO:0000256" key="1">
    <source>
        <dbReference type="ARBA" id="ARBA00023015"/>
    </source>
</evidence>
<comment type="caution">
    <text evidence="5">The sequence shown here is derived from an EMBL/GenBank/DDBJ whole genome shotgun (WGS) entry which is preliminary data.</text>
</comment>
<proteinExistence type="predicted"/>
<dbReference type="RefSeq" id="WP_234750486.1">
    <property type="nucleotide sequence ID" value="NZ_BAAAWN010000001.1"/>
</dbReference>
<dbReference type="Gene3D" id="3.30.450.40">
    <property type="match status" value="1"/>
</dbReference>
<dbReference type="Pfam" id="PF00196">
    <property type="entry name" value="GerE"/>
    <property type="match status" value="1"/>
</dbReference>
<dbReference type="InterPro" id="IPR016032">
    <property type="entry name" value="Sig_transdc_resp-reg_C-effctor"/>
</dbReference>
<dbReference type="InterPro" id="IPR000792">
    <property type="entry name" value="Tscrpt_reg_LuxR_C"/>
</dbReference>
<keyword evidence="2" id="KW-0238">DNA-binding</keyword>
<evidence type="ECO:0000313" key="6">
    <source>
        <dbReference type="Proteomes" id="UP001589702"/>
    </source>
</evidence>
<organism evidence="5 6">
    <name type="scientific">Arthrobacter ramosus</name>
    <dbReference type="NCBI Taxonomy" id="1672"/>
    <lineage>
        <taxon>Bacteria</taxon>
        <taxon>Bacillati</taxon>
        <taxon>Actinomycetota</taxon>
        <taxon>Actinomycetes</taxon>
        <taxon>Micrococcales</taxon>
        <taxon>Micrococcaceae</taxon>
        <taxon>Arthrobacter</taxon>
    </lineage>
</organism>
<dbReference type="PROSITE" id="PS50043">
    <property type="entry name" value="HTH_LUXR_2"/>
    <property type="match status" value="1"/>
</dbReference>
<dbReference type="EMBL" id="JBHMBC010000039">
    <property type="protein sequence ID" value="MFB9821910.1"/>
    <property type="molecule type" value="Genomic_DNA"/>
</dbReference>
<accession>A0ABV5Y4L1</accession>
<dbReference type="Proteomes" id="UP001589702">
    <property type="component" value="Unassembled WGS sequence"/>
</dbReference>
<keyword evidence="6" id="KW-1185">Reference proteome</keyword>
<evidence type="ECO:0000256" key="2">
    <source>
        <dbReference type="ARBA" id="ARBA00023125"/>
    </source>
</evidence>
<dbReference type="Pfam" id="PF01590">
    <property type="entry name" value="GAF"/>
    <property type="match status" value="1"/>
</dbReference>
<dbReference type="PANTHER" id="PTHR44688:SF16">
    <property type="entry name" value="DNA-BINDING TRANSCRIPTIONAL ACTIVATOR DEVR_DOSR"/>
    <property type="match status" value="1"/>
</dbReference>
<dbReference type="InterPro" id="IPR029016">
    <property type="entry name" value="GAF-like_dom_sf"/>
</dbReference>
<evidence type="ECO:0000256" key="3">
    <source>
        <dbReference type="ARBA" id="ARBA00023163"/>
    </source>
</evidence>
<gene>
    <name evidence="5" type="ORF">ACFFP1_20745</name>
</gene>
<feature type="domain" description="HTH luxR-type" evidence="4">
    <location>
        <begin position="326"/>
        <end position="390"/>
    </location>
</feature>
<dbReference type="SUPFAM" id="SSF55781">
    <property type="entry name" value="GAF domain-like"/>
    <property type="match status" value="1"/>
</dbReference>
<dbReference type="InterPro" id="IPR036388">
    <property type="entry name" value="WH-like_DNA-bd_sf"/>
</dbReference>
<dbReference type="PANTHER" id="PTHR44688">
    <property type="entry name" value="DNA-BINDING TRANSCRIPTIONAL ACTIVATOR DEVR_DOSR"/>
    <property type="match status" value="1"/>
</dbReference>
<dbReference type="SMART" id="SM00421">
    <property type="entry name" value="HTH_LUXR"/>
    <property type="match status" value="1"/>
</dbReference>
<dbReference type="PROSITE" id="PS00622">
    <property type="entry name" value="HTH_LUXR_1"/>
    <property type="match status" value="1"/>
</dbReference>
<sequence length="390" mass="41583">MAGTAGIVTGRQGIRLASGESTDRGGETSGLLARIGAIVIAWESETGSSITLPDLRGGIVLDAAEAVAELTDRTMSRLAGESSEDARGRLTRILGELQRVSFDLQLHAMNVLSVRLSGASRALATLRAGNGIGDPLERVCAELVRQCGFGRAVLSRVSGAVWKPWIADSTAKDELAKWFPGWVGSAIAIDVRAPEHQLLTTRQPVLVLDTEAAPVHRPIIVDSGHSRSYVVAPLVSRGAVVGFLHADHLMPGARVTEADRDVLWAFASGVGFLSERSALQEALRQQRQQTRDILIDAAESIMAFTELSAAGDAAHAPLDAVRVIGERTGLDELTRREAEVLRLMADGLTNAAIADRLVIAPDTIKSHVKHILRKLGTSNRSQAVARYLSA</sequence>
<reference evidence="5 6" key="1">
    <citation type="submission" date="2024-09" db="EMBL/GenBank/DDBJ databases">
        <authorList>
            <person name="Sun Q."/>
            <person name="Mori K."/>
        </authorList>
    </citation>
    <scope>NUCLEOTIDE SEQUENCE [LARGE SCALE GENOMIC DNA]</scope>
    <source>
        <strain evidence="5 6">JCM 1334</strain>
    </source>
</reference>
<evidence type="ECO:0000259" key="4">
    <source>
        <dbReference type="PROSITE" id="PS50043"/>
    </source>
</evidence>
<dbReference type="InterPro" id="IPR003018">
    <property type="entry name" value="GAF"/>
</dbReference>
<evidence type="ECO:0000313" key="5">
    <source>
        <dbReference type="EMBL" id="MFB9821910.1"/>
    </source>
</evidence>
<dbReference type="CDD" id="cd06170">
    <property type="entry name" value="LuxR_C_like"/>
    <property type="match status" value="1"/>
</dbReference>
<dbReference type="PRINTS" id="PR00038">
    <property type="entry name" value="HTHLUXR"/>
</dbReference>
<name>A0ABV5Y4L1_ARTRM</name>